<reference evidence="1" key="1">
    <citation type="submission" date="2021-03" db="EMBL/GenBank/DDBJ databases">
        <authorList>
            <consortium name="DOE Joint Genome Institute"/>
            <person name="Ahrendt S."/>
            <person name="Looney B.P."/>
            <person name="Miyauchi S."/>
            <person name="Morin E."/>
            <person name="Drula E."/>
            <person name="Courty P.E."/>
            <person name="Chicoki N."/>
            <person name="Fauchery L."/>
            <person name="Kohler A."/>
            <person name="Kuo A."/>
            <person name="Labutti K."/>
            <person name="Pangilinan J."/>
            <person name="Lipzen A."/>
            <person name="Riley R."/>
            <person name="Andreopoulos W."/>
            <person name="He G."/>
            <person name="Johnson J."/>
            <person name="Barry K.W."/>
            <person name="Grigoriev I.V."/>
            <person name="Nagy L."/>
            <person name="Hibbett D."/>
            <person name="Henrissat B."/>
            <person name="Matheny P.B."/>
            <person name="Labbe J."/>
            <person name="Martin F."/>
        </authorList>
    </citation>
    <scope>NUCLEOTIDE SEQUENCE</scope>
    <source>
        <strain evidence="1">HHB10654</strain>
    </source>
</reference>
<proteinExistence type="predicted"/>
<gene>
    <name evidence="1" type="ORF">BV25DRAFT_1361826</name>
</gene>
<evidence type="ECO:0000313" key="2">
    <source>
        <dbReference type="Proteomes" id="UP000814140"/>
    </source>
</evidence>
<sequence>MQAPHDMCAAPVMEFPNELQVVGHISSFAVSTWPPRQLHSIQRDESSPPGRFQRLDIGWINITHVCKCWRNIAMSQASLWKDVDLLILPERWALELMRRSAPGPFDLTSGPDIPDKIKRRLQAGGFSRLRDLVFHDNSARSAAPAARRATL</sequence>
<reference evidence="1" key="2">
    <citation type="journal article" date="2022" name="New Phytol.">
        <title>Evolutionary transition to the ectomycorrhizal habit in the genomes of a hyperdiverse lineage of mushroom-forming fungi.</title>
        <authorList>
            <person name="Looney B."/>
            <person name="Miyauchi S."/>
            <person name="Morin E."/>
            <person name="Drula E."/>
            <person name="Courty P.E."/>
            <person name="Kohler A."/>
            <person name="Kuo A."/>
            <person name="LaButti K."/>
            <person name="Pangilinan J."/>
            <person name="Lipzen A."/>
            <person name="Riley R."/>
            <person name="Andreopoulos W."/>
            <person name="He G."/>
            <person name="Johnson J."/>
            <person name="Nolan M."/>
            <person name="Tritt A."/>
            <person name="Barry K.W."/>
            <person name="Grigoriev I.V."/>
            <person name="Nagy L.G."/>
            <person name="Hibbett D."/>
            <person name="Henrissat B."/>
            <person name="Matheny P.B."/>
            <person name="Labbe J."/>
            <person name="Martin F.M."/>
        </authorList>
    </citation>
    <scope>NUCLEOTIDE SEQUENCE</scope>
    <source>
        <strain evidence="1">HHB10654</strain>
    </source>
</reference>
<accession>A0ACB8SPM0</accession>
<dbReference type="Proteomes" id="UP000814140">
    <property type="component" value="Unassembled WGS sequence"/>
</dbReference>
<evidence type="ECO:0000313" key="1">
    <source>
        <dbReference type="EMBL" id="KAI0057681.1"/>
    </source>
</evidence>
<name>A0ACB8SPM0_9AGAM</name>
<dbReference type="EMBL" id="MU277244">
    <property type="protein sequence ID" value="KAI0057681.1"/>
    <property type="molecule type" value="Genomic_DNA"/>
</dbReference>
<keyword evidence="2" id="KW-1185">Reference proteome</keyword>
<protein>
    <submittedName>
        <fullName evidence="1">Uncharacterized protein</fullName>
    </submittedName>
</protein>
<comment type="caution">
    <text evidence="1">The sequence shown here is derived from an EMBL/GenBank/DDBJ whole genome shotgun (WGS) entry which is preliminary data.</text>
</comment>
<organism evidence="1 2">
    <name type="scientific">Artomyces pyxidatus</name>
    <dbReference type="NCBI Taxonomy" id="48021"/>
    <lineage>
        <taxon>Eukaryota</taxon>
        <taxon>Fungi</taxon>
        <taxon>Dikarya</taxon>
        <taxon>Basidiomycota</taxon>
        <taxon>Agaricomycotina</taxon>
        <taxon>Agaricomycetes</taxon>
        <taxon>Russulales</taxon>
        <taxon>Auriscalpiaceae</taxon>
        <taxon>Artomyces</taxon>
    </lineage>
</organism>